<organism evidence="6 7">
    <name type="scientific">Blomia tropicalis</name>
    <name type="common">Mite</name>
    <dbReference type="NCBI Taxonomy" id="40697"/>
    <lineage>
        <taxon>Eukaryota</taxon>
        <taxon>Metazoa</taxon>
        <taxon>Ecdysozoa</taxon>
        <taxon>Arthropoda</taxon>
        <taxon>Chelicerata</taxon>
        <taxon>Arachnida</taxon>
        <taxon>Acari</taxon>
        <taxon>Acariformes</taxon>
        <taxon>Sarcoptiformes</taxon>
        <taxon>Astigmata</taxon>
        <taxon>Glycyphagoidea</taxon>
        <taxon>Echimyopodidae</taxon>
        <taxon>Blomia</taxon>
    </lineage>
</organism>
<dbReference type="InterPro" id="IPR052424">
    <property type="entry name" value="Kielin_Chordin-BMP_Reg"/>
</dbReference>
<evidence type="ECO:0000256" key="4">
    <source>
        <dbReference type="SAM" id="MobiDB-lite"/>
    </source>
</evidence>
<evidence type="ECO:0000256" key="2">
    <source>
        <dbReference type="ARBA" id="ARBA00022525"/>
    </source>
</evidence>
<feature type="domain" description="VWFC" evidence="5">
    <location>
        <begin position="678"/>
        <end position="742"/>
    </location>
</feature>
<dbReference type="Proteomes" id="UP001142055">
    <property type="component" value="Chromosome 3"/>
</dbReference>
<keyword evidence="7" id="KW-1185">Reference proteome</keyword>
<feature type="region of interest" description="Disordered" evidence="4">
    <location>
        <begin position="778"/>
        <end position="830"/>
    </location>
</feature>
<dbReference type="InterPro" id="IPR001007">
    <property type="entry name" value="VWF_dom"/>
</dbReference>
<comment type="caution">
    <text evidence="6">The sequence shown here is derived from an EMBL/GenBank/DDBJ whole genome shotgun (WGS) entry which is preliminary data.</text>
</comment>
<evidence type="ECO:0000313" key="7">
    <source>
        <dbReference type="Proteomes" id="UP001142055"/>
    </source>
</evidence>
<evidence type="ECO:0000313" key="6">
    <source>
        <dbReference type="EMBL" id="KAJ6216132.1"/>
    </source>
</evidence>
<evidence type="ECO:0000256" key="1">
    <source>
        <dbReference type="ARBA" id="ARBA00004613"/>
    </source>
</evidence>
<reference evidence="6" key="1">
    <citation type="submission" date="2022-12" db="EMBL/GenBank/DDBJ databases">
        <title>Genome assemblies of Blomia tropicalis.</title>
        <authorList>
            <person name="Cui Y."/>
        </authorList>
    </citation>
    <scope>NUCLEOTIDE SEQUENCE</scope>
    <source>
        <tissue evidence="6">Adult mites</tissue>
    </source>
</reference>
<evidence type="ECO:0000259" key="5">
    <source>
        <dbReference type="PROSITE" id="PS50184"/>
    </source>
</evidence>
<dbReference type="SUPFAM" id="SSF57603">
    <property type="entry name" value="FnI-like domain"/>
    <property type="match status" value="4"/>
</dbReference>
<feature type="compositionally biased region" description="Polar residues" evidence="4">
    <location>
        <begin position="783"/>
        <end position="806"/>
    </location>
</feature>
<dbReference type="PROSITE" id="PS50184">
    <property type="entry name" value="VWFC_2"/>
    <property type="match status" value="3"/>
</dbReference>
<dbReference type="EMBL" id="JAPWDV010000003">
    <property type="protein sequence ID" value="KAJ6216132.1"/>
    <property type="molecule type" value="Genomic_DNA"/>
</dbReference>
<feature type="domain" description="VWFC" evidence="5">
    <location>
        <begin position="4"/>
        <end position="74"/>
    </location>
</feature>
<gene>
    <name evidence="6" type="ORF">RDWZM_007289</name>
</gene>
<dbReference type="AlphaFoldDB" id="A0A9Q0M1E4"/>
<dbReference type="PANTHER" id="PTHR46698">
    <property type="entry name" value="CROSSVEINLESS 2"/>
    <property type="match status" value="1"/>
</dbReference>
<feature type="region of interest" description="Disordered" evidence="4">
    <location>
        <begin position="749"/>
        <end position="768"/>
    </location>
</feature>
<keyword evidence="2" id="KW-0964">Secreted</keyword>
<feature type="domain" description="VWFC" evidence="5">
    <location>
        <begin position="313"/>
        <end position="377"/>
    </location>
</feature>
<protein>
    <recommendedName>
        <fullName evidence="5">VWFC domain-containing protein</fullName>
    </recommendedName>
</protein>
<name>A0A9Q0M1E4_BLOTA</name>
<dbReference type="OMA" id="ECRCTEI"/>
<keyword evidence="3" id="KW-0732">Signal</keyword>
<dbReference type="GO" id="GO:0005576">
    <property type="term" value="C:extracellular region"/>
    <property type="evidence" value="ECO:0007669"/>
    <property type="project" value="UniProtKB-SubCell"/>
</dbReference>
<proteinExistence type="predicted"/>
<comment type="subcellular location">
    <subcellularLocation>
        <location evidence="1">Secreted</location>
    </subcellularLocation>
</comment>
<dbReference type="Gene3D" id="2.10.70.10">
    <property type="entry name" value="Complement Module, domain 1"/>
    <property type="match status" value="2"/>
</dbReference>
<sequence>MHKGGCIYNKHRYDEEENVRTEQPCLKCICRKGVVLCTMRVCPPVKPMTDIETDTSKCHIVRQEGTCCPTVDCITDQKLKQDDNKEMVQTNLTTNTPLIALDGPLFKQTIDHDDNNTITNRININHMVSVILQTIPSSSFPDKQYPLAESRIDSRPASEPHLTDLLGAFGKHCLINSTFYAEGSPIISSSFCEYCYCIRGKRMCIRPRCHLSILGCLPKYSNEYACCPTSYACGEDALTTSSNQTENHVEQDWSFFYSLDEKLINHHQQQNNNGTSLKDEESTTTTSTTIVKVNNRLLTTTMATISRSSSRMTDCVFDDVAYSTGDAMPSDGNCSQCYCSGNGTRVCGRIKCSLNGAHHCTPIIPDGHCCPIEYKCDSEKIFKNEFDEIAQSVDQATINVVEQTMPVTTMSSSLETNSTVTDTSSSNDVEFTTQPLGMQQENVLFNVLINETDNNIDQRLINDTKLNDTLQLVTSEGRSNDLEMVNFSKSANDEVNNIFNLLATKFGNYLRKQTIDKRQGMLSEMNLVSSSMSPSNQMAISNDGNDQSPVETMKSMRNWSLVPTNFPNNNSNKNVMFKKINPNNKIHTFSNGWRAIPALKSKPKPVHLVPADQRPMVKEKKKDETTQTSSTAVNNLINVNTSPMASTIKPETNSISSNNVEATSSNHVINNQTDISKAKCIVDGKEYENGDTIIPKSADPCTYCRCFYGKEICHEQKCPSPPSNDCLPERTSKQCCPLYTCKQLTESNTKTTEPINSYRNVSTNGPETFSTEKSILARRGPQHQPNDSSPESNKTQSNNIESLSKNFENEPADSHQHQHHHQQRIPFPMDTLPRPLDMVYGARLDNRIHFPPNHRPNLPPGLIVPPGLQGSILNLNNPFIKRPIFGPNAFGQPIKIDDLRGLGPIRPIPQSPIQNQKTKAPDEIGSRCNIYGKIYQTGEEVEQLSNECKRCICSSHGVQCRVIC</sequence>
<dbReference type="SMART" id="SM00214">
    <property type="entry name" value="VWC"/>
    <property type="match status" value="2"/>
</dbReference>
<dbReference type="PANTHER" id="PTHR46698:SF3">
    <property type="entry name" value="TENECTIN ISOFORM 1-RELATED"/>
    <property type="match status" value="1"/>
</dbReference>
<evidence type="ECO:0000256" key="3">
    <source>
        <dbReference type="ARBA" id="ARBA00022729"/>
    </source>
</evidence>
<accession>A0A9Q0M1E4</accession>